<feature type="transmembrane region" description="Helical" evidence="8">
    <location>
        <begin position="108"/>
        <end position="128"/>
    </location>
</feature>
<feature type="domain" description="Major facilitator superfamily (MFS) profile" evidence="9">
    <location>
        <begin position="12"/>
        <end position="457"/>
    </location>
</feature>
<gene>
    <name evidence="10" type="ORF">UFOPK3547_00198</name>
</gene>
<evidence type="ECO:0000256" key="6">
    <source>
        <dbReference type="ARBA" id="ARBA00023136"/>
    </source>
</evidence>
<feature type="transmembrane region" description="Helical" evidence="8">
    <location>
        <begin position="78"/>
        <end position="96"/>
    </location>
</feature>
<evidence type="ECO:0000259" key="9">
    <source>
        <dbReference type="PROSITE" id="PS50850"/>
    </source>
</evidence>
<feature type="transmembrane region" description="Helical" evidence="8">
    <location>
        <begin position="434"/>
        <end position="452"/>
    </location>
</feature>
<feature type="transmembrane region" description="Helical" evidence="8">
    <location>
        <begin position="222"/>
        <end position="244"/>
    </location>
</feature>
<dbReference type="PANTHER" id="PTHR42718">
    <property type="entry name" value="MAJOR FACILITATOR SUPERFAMILY MULTIDRUG TRANSPORTER MFSC"/>
    <property type="match status" value="1"/>
</dbReference>
<keyword evidence="4 8" id="KW-0812">Transmembrane</keyword>
<dbReference type="EMBL" id="CAESAN010000009">
    <property type="protein sequence ID" value="CAB4336230.1"/>
    <property type="molecule type" value="Genomic_DNA"/>
</dbReference>
<dbReference type="InterPro" id="IPR004638">
    <property type="entry name" value="EmrB-like"/>
</dbReference>
<dbReference type="Gene3D" id="1.20.1250.20">
    <property type="entry name" value="MFS general substrate transporter like domains"/>
    <property type="match status" value="1"/>
</dbReference>
<evidence type="ECO:0000256" key="5">
    <source>
        <dbReference type="ARBA" id="ARBA00022989"/>
    </source>
</evidence>
<feature type="region of interest" description="Disordered" evidence="7">
    <location>
        <begin position="458"/>
        <end position="479"/>
    </location>
</feature>
<keyword evidence="3" id="KW-1003">Cell membrane</keyword>
<keyword evidence="6 8" id="KW-0472">Membrane</keyword>
<dbReference type="GO" id="GO:0005886">
    <property type="term" value="C:plasma membrane"/>
    <property type="evidence" value="ECO:0007669"/>
    <property type="project" value="UniProtKB-SubCell"/>
</dbReference>
<feature type="transmembrane region" description="Helical" evidence="8">
    <location>
        <begin position="304"/>
        <end position="322"/>
    </location>
</feature>
<dbReference type="PRINTS" id="PR01036">
    <property type="entry name" value="TCRTETB"/>
</dbReference>
<accession>A0A6J5Z6Z8</accession>
<comment type="subcellular location">
    <subcellularLocation>
        <location evidence="1">Cell membrane</location>
        <topology evidence="1">Multi-pass membrane protein</topology>
    </subcellularLocation>
</comment>
<evidence type="ECO:0000256" key="7">
    <source>
        <dbReference type="SAM" id="MobiDB-lite"/>
    </source>
</evidence>
<evidence type="ECO:0000256" key="3">
    <source>
        <dbReference type="ARBA" id="ARBA00022475"/>
    </source>
</evidence>
<dbReference type="InterPro" id="IPR036259">
    <property type="entry name" value="MFS_trans_sf"/>
</dbReference>
<dbReference type="InterPro" id="IPR011701">
    <property type="entry name" value="MFS"/>
</dbReference>
<name>A0A6J5Z6Z8_9ZZZZ</name>
<dbReference type="CDD" id="cd17321">
    <property type="entry name" value="MFS_MMR_MDR_like"/>
    <property type="match status" value="1"/>
</dbReference>
<feature type="transmembrane region" description="Helical" evidence="8">
    <location>
        <begin position="402"/>
        <end position="422"/>
    </location>
</feature>
<evidence type="ECO:0000256" key="1">
    <source>
        <dbReference type="ARBA" id="ARBA00004651"/>
    </source>
</evidence>
<evidence type="ECO:0000313" key="10">
    <source>
        <dbReference type="EMBL" id="CAB4336230.1"/>
    </source>
</evidence>
<reference evidence="10" key="1">
    <citation type="submission" date="2020-05" db="EMBL/GenBank/DDBJ databases">
        <authorList>
            <person name="Chiriac C."/>
            <person name="Salcher M."/>
            <person name="Ghai R."/>
            <person name="Kavagutti S V."/>
        </authorList>
    </citation>
    <scope>NUCLEOTIDE SEQUENCE</scope>
</reference>
<dbReference type="PROSITE" id="PS50850">
    <property type="entry name" value="MFS"/>
    <property type="match status" value="1"/>
</dbReference>
<feature type="transmembrane region" description="Helical" evidence="8">
    <location>
        <begin position="329"/>
        <end position="346"/>
    </location>
</feature>
<feature type="transmembrane region" description="Helical" evidence="8">
    <location>
        <begin position="50"/>
        <end position="69"/>
    </location>
</feature>
<dbReference type="Pfam" id="PF07690">
    <property type="entry name" value="MFS_1"/>
    <property type="match status" value="1"/>
</dbReference>
<proteinExistence type="predicted"/>
<dbReference type="AlphaFoldDB" id="A0A6J5Z6Z8"/>
<dbReference type="NCBIfam" id="TIGR00711">
    <property type="entry name" value="efflux_EmrB"/>
    <property type="match status" value="1"/>
</dbReference>
<dbReference type="GO" id="GO:0022857">
    <property type="term" value="F:transmembrane transporter activity"/>
    <property type="evidence" value="ECO:0007669"/>
    <property type="project" value="InterPro"/>
</dbReference>
<feature type="transmembrane region" description="Helical" evidence="8">
    <location>
        <begin position="265"/>
        <end position="284"/>
    </location>
</feature>
<dbReference type="SUPFAM" id="SSF103473">
    <property type="entry name" value="MFS general substrate transporter"/>
    <property type="match status" value="1"/>
</dbReference>
<feature type="transmembrane region" description="Helical" evidence="8">
    <location>
        <begin position="135"/>
        <end position="154"/>
    </location>
</feature>
<feature type="transmembrane region" description="Helical" evidence="8">
    <location>
        <begin position="12"/>
        <end position="30"/>
    </location>
</feature>
<dbReference type="Gene3D" id="1.20.1720.10">
    <property type="entry name" value="Multidrug resistance protein D"/>
    <property type="match status" value="1"/>
</dbReference>
<sequence length="479" mass="49381">MSSAKSTRPIVTFLIVSIGLFMVTLDNLVVSTALPVIRVDLNAPLESLEWMVNAYTLSYAVFLLTGAALGDRFGRRKMFAIGVLVFSLASAAAALAPSADALVTARAIQGLGAALVTPLSLTLLSEAVPDGKRGLAIGAWSGVSGLGVAMGPVVGGAITEGISWQWIFWVNVPIGLVIAPLAAWKLIESFGPDRGLDPRGLILAIVGLFPLTFGIVRSSALGWGSSTVLISVAVGIVMIGFFLLHESRAKEPMLPLRFFRSRAFSATNAVSFVMFFGIFGSIFFLSQYFVTVQGLTPLQSGIRILPWTAMPIFIAPIAGLLSDRIGARPLMVAGLALQAFAIAWIARITAVDTAYVEFIPAFIAGGAGMALVFAPSANAVLSSVRPIEAGKASGATNAIRELGGVAGVAVLASVFAAAGGYASPQDFVDGVRSALPVGAAVLAAGALIALLIPRQGAPGTTGSRATDAPTREASLTSVP</sequence>
<dbReference type="PANTHER" id="PTHR42718:SF42">
    <property type="entry name" value="EXPORT PROTEIN"/>
    <property type="match status" value="1"/>
</dbReference>
<evidence type="ECO:0000256" key="8">
    <source>
        <dbReference type="SAM" id="Phobius"/>
    </source>
</evidence>
<protein>
    <submittedName>
        <fullName evidence="10">Unannotated protein</fullName>
    </submittedName>
</protein>
<keyword evidence="2" id="KW-0813">Transport</keyword>
<evidence type="ECO:0000256" key="4">
    <source>
        <dbReference type="ARBA" id="ARBA00022692"/>
    </source>
</evidence>
<dbReference type="InterPro" id="IPR020846">
    <property type="entry name" value="MFS_dom"/>
</dbReference>
<feature type="transmembrane region" description="Helical" evidence="8">
    <location>
        <begin position="199"/>
        <end position="216"/>
    </location>
</feature>
<feature type="transmembrane region" description="Helical" evidence="8">
    <location>
        <begin position="358"/>
        <end position="381"/>
    </location>
</feature>
<organism evidence="10">
    <name type="scientific">freshwater metagenome</name>
    <dbReference type="NCBI Taxonomy" id="449393"/>
    <lineage>
        <taxon>unclassified sequences</taxon>
        <taxon>metagenomes</taxon>
        <taxon>ecological metagenomes</taxon>
    </lineage>
</organism>
<evidence type="ECO:0000256" key="2">
    <source>
        <dbReference type="ARBA" id="ARBA00022448"/>
    </source>
</evidence>
<feature type="transmembrane region" description="Helical" evidence="8">
    <location>
        <begin position="166"/>
        <end position="187"/>
    </location>
</feature>
<keyword evidence="5 8" id="KW-1133">Transmembrane helix</keyword>